<dbReference type="PANTHER" id="PTHR21716">
    <property type="entry name" value="TRANSMEMBRANE PROTEIN"/>
    <property type="match status" value="1"/>
</dbReference>
<feature type="transmembrane region" description="Helical" evidence="6">
    <location>
        <begin position="69"/>
        <end position="87"/>
    </location>
</feature>
<dbReference type="EMBL" id="MEVC01000022">
    <property type="protein sequence ID" value="OGC54247.1"/>
    <property type="molecule type" value="Genomic_DNA"/>
</dbReference>
<name>A0A1F4VAQ1_UNCKA</name>
<evidence type="ECO:0000256" key="4">
    <source>
        <dbReference type="ARBA" id="ARBA00022989"/>
    </source>
</evidence>
<evidence type="ECO:0000313" key="7">
    <source>
        <dbReference type="EMBL" id="OGC54247.1"/>
    </source>
</evidence>
<dbReference type="AlphaFoldDB" id="A0A1F4VAQ1"/>
<organism evidence="7 8">
    <name type="scientific">candidate division WWE3 bacterium RIFCSPHIGHO2_01_FULL_48_15</name>
    <dbReference type="NCBI Taxonomy" id="1802619"/>
    <lineage>
        <taxon>Bacteria</taxon>
        <taxon>Katanobacteria</taxon>
    </lineage>
</organism>
<dbReference type="InterPro" id="IPR002549">
    <property type="entry name" value="AI-2E-like"/>
</dbReference>
<evidence type="ECO:0000256" key="2">
    <source>
        <dbReference type="ARBA" id="ARBA00009773"/>
    </source>
</evidence>
<evidence type="ECO:0000256" key="6">
    <source>
        <dbReference type="SAM" id="Phobius"/>
    </source>
</evidence>
<gene>
    <name evidence="7" type="ORF">A2797_00735</name>
</gene>
<dbReference type="Pfam" id="PF01594">
    <property type="entry name" value="AI-2E_transport"/>
    <property type="match status" value="1"/>
</dbReference>
<evidence type="ECO:0000313" key="8">
    <source>
        <dbReference type="Proteomes" id="UP000179005"/>
    </source>
</evidence>
<dbReference type="STRING" id="1802619.A2797_00735"/>
<reference evidence="7 8" key="1">
    <citation type="journal article" date="2016" name="Nat. Commun.">
        <title>Thousands of microbial genomes shed light on interconnected biogeochemical processes in an aquifer system.</title>
        <authorList>
            <person name="Anantharaman K."/>
            <person name="Brown C.T."/>
            <person name="Hug L.A."/>
            <person name="Sharon I."/>
            <person name="Castelle C.J."/>
            <person name="Probst A.J."/>
            <person name="Thomas B.C."/>
            <person name="Singh A."/>
            <person name="Wilkins M.J."/>
            <person name="Karaoz U."/>
            <person name="Brodie E.L."/>
            <person name="Williams K.H."/>
            <person name="Hubbard S.S."/>
            <person name="Banfield J.F."/>
        </authorList>
    </citation>
    <scope>NUCLEOTIDE SEQUENCE [LARGE SCALE GENOMIC DNA]</scope>
</reference>
<comment type="subcellular location">
    <subcellularLocation>
        <location evidence="1">Membrane</location>
        <topology evidence="1">Multi-pass membrane protein</topology>
    </subcellularLocation>
</comment>
<evidence type="ECO:0000256" key="3">
    <source>
        <dbReference type="ARBA" id="ARBA00022692"/>
    </source>
</evidence>
<feature type="transmembrane region" description="Helical" evidence="6">
    <location>
        <begin position="343"/>
        <end position="371"/>
    </location>
</feature>
<feature type="transmembrane region" description="Helical" evidence="6">
    <location>
        <begin position="309"/>
        <end position="331"/>
    </location>
</feature>
<feature type="transmembrane region" description="Helical" evidence="6">
    <location>
        <begin position="42"/>
        <end position="63"/>
    </location>
</feature>
<evidence type="ECO:0000256" key="1">
    <source>
        <dbReference type="ARBA" id="ARBA00004141"/>
    </source>
</evidence>
<keyword evidence="5 6" id="KW-0472">Membrane</keyword>
<sequence length="393" mass="43003">MPFRPSLGAEFCEGLGDWGKIQIVAEPKQIILKQEEPLALRWFLWAVLAVTGFYLSGLLWGVLGQFSDIILLVFLAWLLSFVLEPWVSRLSSFGLPRVLGAGIVYLLVAGTLALAGFIFVPLLAQQTSSFVSALALSQQEAPNWILSLQQNLSSNGVNVDLNALVRGQINSFQTFSALTSTSVVALAASILSILFYAFLVLIFSFYFVLDGEHLWRLMLAHMPKRYHDELLFVSRAVATSFSGFLRIQVLLGIMMGVITFITLAAFGVEFAVTAATFAGLIMVVPVLGPPLSMVPPTLATLVTQPDKTWIVFLFLFLAQAITVNIIGPLFFKRSIGIHPVLVLTSFLIGLKVAGGWGAIFAVPIAAILLIIGSQLLRHWYGPGRRVPELDWPL</sequence>
<feature type="transmembrane region" description="Helical" evidence="6">
    <location>
        <begin position="183"/>
        <end position="209"/>
    </location>
</feature>
<feature type="transmembrane region" description="Helical" evidence="6">
    <location>
        <begin position="99"/>
        <end position="124"/>
    </location>
</feature>
<evidence type="ECO:0000256" key="5">
    <source>
        <dbReference type="ARBA" id="ARBA00023136"/>
    </source>
</evidence>
<keyword evidence="4 6" id="KW-1133">Transmembrane helix</keyword>
<dbReference type="Proteomes" id="UP000179005">
    <property type="component" value="Unassembled WGS sequence"/>
</dbReference>
<proteinExistence type="inferred from homology"/>
<accession>A0A1F4VAQ1</accession>
<evidence type="ECO:0008006" key="9">
    <source>
        <dbReference type="Google" id="ProtNLM"/>
    </source>
</evidence>
<dbReference type="PANTHER" id="PTHR21716:SF62">
    <property type="entry name" value="TRANSPORT PROTEIN YDBI-RELATED"/>
    <property type="match status" value="1"/>
</dbReference>
<dbReference type="GO" id="GO:0055085">
    <property type="term" value="P:transmembrane transport"/>
    <property type="evidence" value="ECO:0007669"/>
    <property type="project" value="TreeGrafter"/>
</dbReference>
<protein>
    <recommendedName>
        <fullName evidence="9">AI-2E family transporter</fullName>
    </recommendedName>
</protein>
<dbReference type="GO" id="GO:0016020">
    <property type="term" value="C:membrane"/>
    <property type="evidence" value="ECO:0007669"/>
    <property type="project" value="UniProtKB-SubCell"/>
</dbReference>
<keyword evidence="3 6" id="KW-0812">Transmembrane</keyword>
<comment type="caution">
    <text evidence="7">The sequence shown here is derived from an EMBL/GenBank/DDBJ whole genome shotgun (WGS) entry which is preliminary data.</text>
</comment>
<comment type="similarity">
    <text evidence="2">Belongs to the autoinducer-2 exporter (AI-2E) (TC 2.A.86) family.</text>
</comment>
<feature type="transmembrane region" description="Helical" evidence="6">
    <location>
        <begin position="257"/>
        <end position="288"/>
    </location>
</feature>